<comment type="caution">
    <text evidence="7">The sequence shown here is derived from an EMBL/GenBank/DDBJ whole genome shotgun (WGS) entry which is preliminary data.</text>
</comment>
<evidence type="ECO:0000256" key="3">
    <source>
        <dbReference type="ARBA" id="ARBA00022795"/>
    </source>
</evidence>
<evidence type="ECO:0000256" key="4">
    <source>
        <dbReference type="ARBA" id="ARBA00024746"/>
    </source>
</evidence>
<feature type="domain" description="FlgD/Vpr Ig-like" evidence="6">
    <location>
        <begin position="112"/>
        <end position="179"/>
    </location>
</feature>
<reference evidence="7" key="1">
    <citation type="journal article" date="2020" name="mSystems">
        <title>Genome- and Community-Level Interaction Insights into Carbon Utilization and Element Cycling Functions of Hydrothermarchaeota in Hydrothermal Sediment.</title>
        <authorList>
            <person name="Zhou Z."/>
            <person name="Liu Y."/>
            <person name="Xu W."/>
            <person name="Pan J."/>
            <person name="Luo Z.H."/>
            <person name="Li M."/>
        </authorList>
    </citation>
    <scope>NUCLEOTIDE SEQUENCE [LARGE SCALE GENOMIC DNA]</scope>
    <source>
        <strain evidence="7">HyVt-533</strain>
    </source>
</reference>
<proteinExistence type="inferred from homology"/>
<comment type="similarity">
    <text evidence="1 5">Belongs to the FlgD family.</text>
</comment>
<protein>
    <recommendedName>
        <fullName evidence="2 5">Basal-body rod modification protein FlgD</fullName>
    </recommendedName>
</protein>
<dbReference type="Gene3D" id="2.30.30.910">
    <property type="match status" value="1"/>
</dbReference>
<dbReference type="EMBL" id="DROK01000275">
    <property type="protein sequence ID" value="HHI98038.1"/>
    <property type="molecule type" value="Genomic_DNA"/>
</dbReference>
<evidence type="ECO:0000256" key="1">
    <source>
        <dbReference type="ARBA" id="ARBA00010577"/>
    </source>
</evidence>
<dbReference type="InterPro" id="IPR025965">
    <property type="entry name" value="FlgD/Vpr_Ig-like"/>
</dbReference>
<comment type="function">
    <text evidence="4 5">Required for flagellar hook formation. May act as a scaffolding protein.</text>
</comment>
<evidence type="ECO:0000256" key="5">
    <source>
        <dbReference type="RuleBase" id="RU362076"/>
    </source>
</evidence>
<organism evidence="7">
    <name type="scientific">Thermodesulfatator atlanticus</name>
    <dbReference type="NCBI Taxonomy" id="501497"/>
    <lineage>
        <taxon>Bacteria</taxon>
        <taxon>Pseudomonadati</taxon>
        <taxon>Thermodesulfobacteriota</taxon>
        <taxon>Thermodesulfobacteria</taxon>
        <taxon>Thermodesulfobacteriales</taxon>
        <taxon>Thermodesulfatatoraceae</taxon>
        <taxon>Thermodesulfatator</taxon>
    </lineage>
</organism>
<dbReference type="Pfam" id="PF13860">
    <property type="entry name" value="FlgD_ig"/>
    <property type="match status" value="1"/>
</dbReference>
<keyword evidence="3 5" id="KW-1005">Bacterial flagellum biogenesis</keyword>
<evidence type="ECO:0000313" key="7">
    <source>
        <dbReference type="EMBL" id="HHI98038.1"/>
    </source>
</evidence>
<dbReference type="AlphaFoldDB" id="A0A7V5P187"/>
<sequence>MAANVRQTNAPELFTNLDNRPKQRVPKKVLDRNDFMLLFIKQLEYQDPLKPLENNEMATQLALFNQLDQLFDLNEKFEEIISLAKKDSLQTAANLIGKKALVKSELLRVENGTFLGGKLVLEEPVSGVKLKIYSAEGELIKEMDLGPLGAGEHEISWDARDRNGQTVPDGNYRLVIETNDPQEKKALTVKTIGRITAAILEDGDYQLLFNGSHKLKPSELEKIMAEEG</sequence>
<evidence type="ECO:0000259" key="6">
    <source>
        <dbReference type="Pfam" id="PF13860"/>
    </source>
</evidence>
<dbReference type="Pfam" id="PF03963">
    <property type="entry name" value="FlgD"/>
    <property type="match status" value="1"/>
</dbReference>
<gene>
    <name evidence="7" type="ORF">ENJ96_09345</name>
</gene>
<dbReference type="GO" id="GO:0044781">
    <property type="term" value="P:bacterial-type flagellum organization"/>
    <property type="evidence" value="ECO:0007669"/>
    <property type="project" value="UniProtKB-UniRule"/>
</dbReference>
<accession>A0A7V5P187</accession>
<dbReference type="InterPro" id="IPR005648">
    <property type="entry name" value="FlgD"/>
</dbReference>
<evidence type="ECO:0000256" key="2">
    <source>
        <dbReference type="ARBA" id="ARBA00016013"/>
    </source>
</evidence>
<dbReference type="Gene3D" id="2.60.40.4070">
    <property type="match status" value="1"/>
</dbReference>
<dbReference type="Proteomes" id="UP000886101">
    <property type="component" value="Unassembled WGS sequence"/>
</dbReference>
<name>A0A7V5P187_9BACT</name>